<reference evidence="1 2" key="1">
    <citation type="submission" date="2015-01" db="EMBL/GenBank/DDBJ databases">
        <title>Evolution of Trichinella species and genotypes.</title>
        <authorList>
            <person name="Korhonen P.K."/>
            <person name="Edoardo P."/>
            <person name="Giuseppe L.R."/>
            <person name="Gasser R.B."/>
        </authorList>
    </citation>
    <scope>NUCLEOTIDE SEQUENCE [LARGE SCALE GENOMIC DNA]</scope>
    <source>
        <strain evidence="1">ISS1029</strain>
    </source>
</reference>
<sequence length="34" mass="3777">MWPRDCFCGILVKNVATFCPCLKSLPEAKTLFSG</sequence>
<protein>
    <submittedName>
        <fullName evidence="1">Uncharacterized protein</fullName>
    </submittedName>
</protein>
<dbReference type="EMBL" id="JYDP01007525">
    <property type="protein sequence ID" value="KRY66817.1"/>
    <property type="molecule type" value="Genomic_DNA"/>
</dbReference>
<evidence type="ECO:0000313" key="1">
    <source>
        <dbReference type="EMBL" id="KRY66817.1"/>
    </source>
</evidence>
<comment type="caution">
    <text evidence="1">The sequence shown here is derived from an EMBL/GenBank/DDBJ whole genome shotgun (WGS) entry which is preliminary data.</text>
</comment>
<name>A0A0V1E011_9BILA</name>
<keyword evidence="2" id="KW-1185">Reference proteome</keyword>
<dbReference type="Proteomes" id="UP000055024">
    <property type="component" value="Unassembled WGS sequence"/>
</dbReference>
<proteinExistence type="predicted"/>
<organism evidence="1 2">
    <name type="scientific">Trichinella zimbabwensis</name>
    <dbReference type="NCBI Taxonomy" id="268475"/>
    <lineage>
        <taxon>Eukaryota</taxon>
        <taxon>Metazoa</taxon>
        <taxon>Ecdysozoa</taxon>
        <taxon>Nematoda</taxon>
        <taxon>Enoplea</taxon>
        <taxon>Dorylaimia</taxon>
        <taxon>Trichinellida</taxon>
        <taxon>Trichinellidae</taxon>
        <taxon>Trichinella</taxon>
    </lineage>
</organism>
<evidence type="ECO:0000313" key="2">
    <source>
        <dbReference type="Proteomes" id="UP000055024"/>
    </source>
</evidence>
<accession>A0A0V1E011</accession>
<gene>
    <name evidence="1" type="ORF">T11_13570</name>
</gene>
<dbReference type="AlphaFoldDB" id="A0A0V1E011"/>